<comment type="caution">
    <text evidence="2">The sequence shown here is derived from an EMBL/GenBank/DDBJ whole genome shotgun (WGS) entry which is preliminary data.</text>
</comment>
<organism evidence="2 3">
    <name type="scientific">Halobacteriovorax marinus</name>
    <dbReference type="NCBI Taxonomy" id="97084"/>
    <lineage>
        <taxon>Bacteria</taxon>
        <taxon>Pseudomonadati</taxon>
        <taxon>Bdellovibrionota</taxon>
        <taxon>Bacteriovoracia</taxon>
        <taxon>Bacteriovoracales</taxon>
        <taxon>Halobacteriovoraceae</taxon>
        <taxon>Halobacteriovorax</taxon>
    </lineage>
</organism>
<dbReference type="AlphaFoldDB" id="A0A1Y5FBU0"/>
<accession>A0A1Y5FBU0</accession>
<evidence type="ECO:0000256" key="1">
    <source>
        <dbReference type="SAM" id="SignalP"/>
    </source>
</evidence>
<gene>
    <name evidence="2" type="ORF">A9Q84_00730</name>
</gene>
<evidence type="ECO:0000313" key="3">
    <source>
        <dbReference type="Proteomes" id="UP000196531"/>
    </source>
</evidence>
<proteinExistence type="predicted"/>
<keyword evidence="1" id="KW-0732">Signal</keyword>
<dbReference type="Gene3D" id="1.10.390.10">
    <property type="entry name" value="Neutral Protease Domain 2"/>
    <property type="match status" value="2"/>
</dbReference>
<dbReference type="SUPFAM" id="SSF55486">
    <property type="entry name" value="Metalloproteases ('zincins'), catalytic domain"/>
    <property type="match status" value="1"/>
</dbReference>
<feature type="signal peptide" evidence="1">
    <location>
        <begin position="1"/>
        <end position="17"/>
    </location>
</feature>
<evidence type="ECO:0000313" key="2">
    <source>
        <dbReference type="EMBL" id="OUR99578.1"/>
    </source>
</evidence>
<dbReference type="EMBL" id="MAAO01000002">
    <property type="protein sequence ID" value="OUR99578.1"/>
    <property type="molecule type" value="Genomic_DNA"/>
</dbReference>
<reference evidence="3" key="1">
    <citation type="journal article" date="2017" name="Proc. Natl. Acad. Sci. U.S.A.">
        <title>Simulation of Deepwater Horizon oil plume reveals substrate specialization within a complex community of hydrocarbon-degraders.</title>
        <authorList>
            <person name="Hu P."/>
            <person name="Dubinsky E.A."/>
            <person name="Probst A.J."/>
            <person name="Wang J."/>
            <person name="Sieber C.M.K."/>
            <person name="Tom L.M."/>
            <person name="Gardinali P."/>
            <person name="Banfield J.F."/>
            <person name="Atlas R.M."/>
            <person name="Andersen G.L."/>
        </authorList>
    </citation>
    <scope>NUCLEOTIDE SEQUENCE [LARGE SCALE GENOMIC DNA]</scope>
</reference>
<dbReference type="Proteomes" id="UP000196531">
    <property type="component" value="Unassembled WGS sequence"/>
</dbReference>
<dbReference type="InterPro" id="IPR027268">
    <property type="entry name" value="Peptidase_M4/M1_CTD_sf"/>
</dbReference>
<evidence type="ECO:0008006" key="4">
    <source>
        <dbReference type="Google" id="ProtNLM"/>
    </source>
</evidence>
<sequence>MKTFALVALLLSMQTFANLHLAPPTLNLERSSKGIFVDFKTASSVITYDIKTRKALATTTIEFSQSVAGKPIFDLVNNPSSLLIDGVSAVSKTTSMNGVSKVRYIDKKLTIGNHTLVIENDITKNLSWSSTYVRSAFWMSDLSDRKYLEQYLPTNLEYDQYKNSFEIKIINSEIEHVLYTNGDLLEISKNHWTVSYPETFTASSLFFHMSKKGLKDEKKEIYKSIDGREIPVTVYTNQSVNRFMSSTLRILAELEKDYGPWPHKQVIVYGAGSGGMEYCGATITSHSALGHELTHSYFARGIMPAHGNSGWVDEAIASWRDGGYRSYSKRSLSKTIMASHSTYQRTTDRNAYSKGMKFIGYLHGKFKEQESFKVFLKSFFETRKFKPFKTHEFKSAVEAFYNTTLTNEFDTYIYGRNGIDKSDIKVKENAFHPHLSSKELFNLL</sequence>
<name>A0A1Y5FBU0_9BACT</name>
<protein>
    <recommendedName>
        <fullName evidence="4">Peptidase M1 membrane alanine aminopeptidase domain-containing protein</fullName>
    </recommendedName>
</protein>
<feature type="chain" id="PRO_5013368582" description="Peptidase M1 membrane alanine aminopeptidase domain-containing protein" evidence="1">
    <location>
        <begin position="18"/>
        <end position="444"/>
    </location>
</feature>